<reference evidence="3" key="1">
    <citation type="submission" date="2021-02" db="EMBL/GenBank/DDBJ databases">
        <authorList>
            <person name="Nieuwenhuis M."/>
            <person name="Van De Peppel L.J.J."/>
        </authorList>
    </citation>
    <scope>NUCLEOTIDE SEQUENCE</scope>
    <source>
        <strain evidence="3">D49</strain>
    </source>
</reference>
<dbReference type="AlphaFoldDB" id="A0A9P7KEF9"/>
<sequence>MSSETSFDDTIDSALADAHSIADNKPQIPQNQHAFATWVVTFFRAIILAFEIIGRAFGQRIDGLERAHAHLAASATVSAAAPSTAAATESTPAGTTSTAASRKSKRCILCHARGHSQPECRTANAQAMRKRVARNSQIAKQARAFSTMPAPPTVAPPLFSAYPTSPAAPTPIAYAALAADATELRRREAQSARDRRAHQRRAQPS</sequence>
<proteinExistence type="predicted"/>
<protein>
    <submittedName>
        <fullName evidence="3">Uncharacterized protein</fullName>
    </submittedName>
</protein>
<feature type="transmembrane region" description="Helical" evidence="2">
    <location>
        <begin position="35"/>
        <end position="57"/>
    </location>
</feature>
<evidence type="ECO:0000313" key="4">
    <source>
        <dbReference type="Proteomes" id="UP000717328"/>
    </source>
</evidence>
<keyword evidence="2" id="KW-0472">Membrane</keyword>
<dbReference type="Proteomes" id="UP000717328">
    <property type="component" value="Unassembled WGS sequence"/>
</dbReference>
<evidence type="ECO:0000256" key="1">
    <source>
        <dbReference type="SAM" id="MobiDB-lite"/>
    </source>
</evidence>
<evidence type="ECO:0000256" key="2">
    <source>
        <dbReference type="SAM" id="Phobius"/>
    </source>
</evidence>
<dbReference type="EMBL" id="JABCKI010002452">
    <property type="protein sequence ID" value="KAG5645870.1"/>
    <property type="molecule type" value="Genomic_DNA"/>
</dbReference>
<comment type="caution">
    <text evidence="3">The sequence shown here is derived from an EMBL/GenBank/DDBJ whole genome shotgun (WGS) entry which is preliminary data.</text>
</comment>
<gene>
    <name evidence="3" type="ORF">H0H81_008712</name>
</gene>
<keyword evidence="4" id="KW-1185">Reference proteome</keyword>
<feature type="compositionally biased region" description="Basic residues" evidence="1">
    <location>
        <begin position="195"/>
        <end position="205"/>
    </location>
</feature>
<organism evidence="3 4">
    <name type="scientific">Sphagnurus paluster</name>
    <dbReference type="NCBI Taxonomy" id="117069"/>
    <lineage>
        <taxon>Eukaryota</taxon>
        <taxon>Fungi</taxon>
        <taxon>Dikarya</taxon>
        <taxon>Basidiomycota</taxon>
        <taxon>Agaricomycotina</taxon>
        <taxon>Agaricomycetes</taxon>
        <taxon>Agaricomycetidae</taxon>
        <taxon>Agaricales</taxon>
        <taxon>Tricholomatineae</taxon>
        <taxon>Lyophyllaceae</taxon>
        <taxon>Sphagnurus</taxon>
    </lineage>
</organism>
<accession>A0A9P7KEF9</accession>
<evidence type="ECO:0000313" key="3">
    <source>
        <dbReference type="EMBL" id="KAG5645870.1"/>
    </source>
</evidence>
<reference evidence="3" key="2">
    <citation type="submission" date="2021-10" db="EMBL/GenBank/DDBJ databases">
        <title>Phylogenomics reveals ancestral predisposition of the termite-cultivated fungus Termitomyces towards a domesticated lifestyle.</title>
        <authorList>
            <person name="Auxier B."/>
            <person name="Grum-Grzhimaylo A."/>
            <person name="Cardenas M.E."/>
            <person name="Lodge J.D."/>
            <person name="Laessoe T."/>
            <person name="Pedersen O."/>
            <person name="Smith M.E."/>
            <person name="Kuyper T.W."/>
            <person name="Franco-Molano E.A."/>
            <person name="Baroni T.J."/>
            <person name="Aanen D.K."/>
        </authorList>
    </citation>
    <scope>NUCLEOTIDE SEQUENCE</scope>
    <source>
        <strain evidence="3">D49</strain>
    </source>
</reference>
<name>A0A9P7KEF9_9AGAR</name>
<keyword evidence="2" id="KW-1133">Transmembrane helix</keyword>
<feature type="region of interest" description="Disordered" evidence="1">
    <location>
        <begin position="183"/>
        <end position="205"/>
    </location>
</feature>
<keyword evidence="2" id="KW-0812">Transmembrane</keyword>
<feature type="compositionally biased region" description="Basic and acidic residues" evidence="1">
    <location>
        <begin position="183"/>
        <end position="194"/>
    </location>
</feature>